<feature type="region of interest" description="Disordered" evidence="1">
    <location>
        <begin position="1"/>
        <end position="26"/>
    </location>
</feature>
<dbReference type="EMBL" id="UYRU01006446">
    <property type="protein sequence ID" value="VDK40044.1"/>
    <property type="molecule type" value="Genomic_DNA"/>
</dbReference>
<name>A0A3P6R5E0_DIBLA</name>
<sequence length="131" mass="14073">VTDSLSSNEHEDVEGAEGTNTGGGCPAIGNSRCMGVDGNVEMPDGDDPWISSKLQDLDFEVWALSLLGKVQQLSCRVFISAEIENWSALCIPSHLTQVYSNLIQDSPTLAASSGKVLTLQNSQGRKNYVTR</sequence>
<dbReference type="Proteomes" id="UP000281553">
    <property type="component" value="Unassembled WGS sequence"/>
</dbReference>
<gene>
    <name evidence="2" type="ORF">DILT_LOCUS1100</name>
</gene>
<dbReference type="AlphaFoldDB" id="A0A3P6R5E0"/>
<proteinExistence type="predicted"/>
<protein>
    <submittedName>
        <fullName evidence="2">Uncharacterized protein</fullName>
    </submittedName>
</protein>
<keyword evidence="3" id="KW-1185">Reference proteome</keyword>
<feature type="non-terminal residue" evidence="2">
    <location>
        <position position="1"/>
    </location>
</feature>
<evidence type="ECO:0000256" key="1">
    <source>
        <dbReference type="SAM" id="MobiDB-lite"/>
    </source>
</evidence>
<accession>A0A3P6R5E0</accession>
<evidence type="ECO:0000313" key="2">
    <source>
        <dbReference type="EMBL" id="VDK40044.1"/>
    </source>
</evidence>
<reference evidence="2 3" key="1">
    <citation type="submission" date="2018-11" db="EMBL/GenBank/DDBJ databases">
        <authorList>
            <consortium name="Pathogen Informatics"/>
        </authorList>
    </citation>
    <scope>NUCLEOTIDE SEQUENCE [LARGE SCALE GENOMIC DNA]</scope>
</reference>
<evidence type="ECO:0000313" key="3">
    <source>
        <dbReference type="Proteomes" id="UP000281553"/>
    </source>
</evidence>
<organism evidence="2 3">
    <name type="scientific">Dibothriocephalus latus</name>
    <name type="common">Fish tapeworm</name>
    <name type="synonym">Diphyllobothrium latum</name>
    <dbReference type="NCBI Taxonomy" id="60516"/>
    <lineage>
        <taxon>Eukaryota</taxon>
        <taxon>Metazoa</taxon>
        <taxon>Spiralia</taxon>
        <taxon>Lophotrochozoa</taxon>
        <taxon>Platyhelminthes</taxon>
        <taxon>Cestoda</taxon>
        <taxon>Eucestoda</taxon>
        <taxon>Diphyllobothriidea</taxon>
        <taxon>Diphyllobothriidae</taxon>
        <taxon>Dibothriocephalus</taxon>
    </lineage>
</organism>